<gene>
    <name evidence="1" type="ORF">Enr17x_05150</name>
</gene>
<evidence type="ECO:0000313" key="1">
    <source>
        <dbReference type="EMBL" id="QDV48503.1"/>
    </source>
</evidence>
<dbReference type="RefSeq" id="WP_145305637.1">
    <property type="nucleotide sequence ID" value="NZ_CP037452.1"/>
</dbReference>
<reference evidence="1 2" key="1">
    <citation type="submission" date="2019-03" db="EMBL/GenBank/DDBJ databases">
        <title>Deep-cultivation of Planctomycetes and their phenomic and genomic characterization uncovers novel biology.</title>
        <authorList>
            <person name="Wiegand S."/>
            <person name="Jogler M."/>
            <person name="Boedeker C."/>
            <person name="Pinto D."/>
            <person name="Vollmers J."/>
            <person name="Rivas-Marin E."/>
            <person name="Kohn T."/>
            <person name="Peeters S.H."/>
            <person name="Heuer A."/>
            <person name="Rast P."/>
            <person name="Oberbeckmann S."/>
            <person name="Bunk B."/>
            <person name="Jeske O."/>
            <person name="Meyerdierks A."/>
            <person name="Storesund J.E."/>
            <person name="Kallscheuer N."/>
            <person name="Luecker S."/>
            <person name="Lage O.M."/>
            <person name="Pohl T."/>
            <person name="Merkel B.J."/>
            <person name="Hornburger P."/>
            <person name="Mueller R.-W."/>
            <person name="Bruemmer F."/>
            <person name="Labrenz M."/>
            <person name="Spormann A.M."/>
            <person name="Op den Camp H."/>
            <person name="Overmann J."/>
            <person name="Amann R."/>
            <person name="Jetten M.S.M."/>
            <person name="Mascher T."/>
            <person name="Medema M.H."/>
            <person name="Devos D.P."/>
            <person name="Kaster A.-K."/>
            <person name="Ovreas L."/>
            <person name="Rohde M."/>
            <person name="Galperin M.Y."/>
            <person name="Jogler C."/>
        </authorList>
    </citation>
    <scope>NUCLEOTIDE SEQUENCE [LARGE SCALE GENOMIC DNA]</scope>
    <source>
        <strain evidence="1 2">Enr17</strain>
    </source>
</reference>
<sequence length="228" mass="26256">MEPFLVLGALTGGAWWIGKRLYQASRSANERRTLQRNQETAATQRLAQNRLQRQRQNRERQQRQIQLNKKYRELQVALLQIGQAPDFQRAASCAEAARDVPLASRQRQYRRFRPQLVRHFVKRLRAGTDTQTLLDSLTTLVEALGIASFEASYIQQEASRQGQHRTQRPTENFSATLERMQQEHTDRTAALNQASLDPETKQQLLEAQNQRLVESLMEMTLGNQGDTA</sequence>
<evidence type="ECO:0000313" key="2">
    <source>
        <dbReference type="Proteomes" id="UP000318313"/>
    </source>
</evidence>
<accession>A0A518I5Z0</accession>
<dbReference type="EMBL" id="CP037452">
    <property type="protein sequence ID" value="QDV48503.1"/>
    <property type="molecule type" value="Genomic_DNA"/>
</dbReference>
<proteinExistence type="predicted"/>
<dbReference type="KEGG" id="gfm:Enr17x_05150"/>
<dbReference type="AlphaFoldDB" id="A0A518I5Z0"/>
<name>A0A518I5Z0_9PLAN</name>
<dbReference type="OrthoDB" id="9827529at2"/>
<dbReference type="Proteomes" id="UP000318313">
    <property type="component" value="Chromosome"/>
</dbReference>
<keyword evidence="2" id="KW-1185">Reference proteome</keyword>
<protein>
    <submittedName>
        <fullName evidence="1">Uncharacterized protein</fullName>
    </submittedName>
</protein>
<organism evidence="1 2">
    <name type="scientific">Gimesia fumaroli</name>
    <dbReference type="NCBI Taxonomy" id="2527976"/>
    <lineage>
        <taxon>Bacteria</taxon>
        <taxon>Pseudomonadati</taxon>
        <taxon>Planctomycetota</taxon>
        <taxon>Planctomycetia</taxon>
        <taxon>Planctomycetales</taxon>
        <taxon>Planctomycetaceae</taxon>
        <taxon>Gimesia</taxon>
    </lineage>
</organism>